<sequence>MSGASTTANDHSSLDSESSSGTNALQMVMAPVRFLGFWAAIALPFLYVPLLFDGIGGSRAIVFVVLIALNAVALVAGHDHRRA</sequence>
<dbReference type="InterPro" id="IPR058341">
    <property type="entry name" value="DUF8028"/>
</dbReference>
<organism evidence="3 4">
    <name type="scientific">Halogranum rubrum</name>
    <dbReference type="NCBI Taxonomy" id="553466"/>
    <lineage>
        <taxon>Archaea</taxon>
        <taxon>Methanobacteriati</taxon>
        <taxon>Methanobacteriota</taxon>
        <taxon>Stenosarchaea group</taxon>
        <taxon>Halobacteria</taxon>
        <taxon>Halobacteriales</taxon>
        <taxon>Haloferacaceae</taxon>
    </lineage>
</organism>
<evidence type="ECO:0000256" key="1">
    <source>
        <dbReference type="SAM" id="MobiDB-lite"/>
    </source>
</evidence>
<dbReference type="RefSeq" id="WP_143085788.1">
    <property type="nucleotide sequence ID" value="NZ_FOTC01000009.1"/>
</dbReference>
<feature type="compositionally biased region" description="Polar residues" evidence="1">
    <location>
        <begin position="1"/>
        <end position="11"/>
    </location>
</feature>
<keyword evidence="2" id="KW-1133">Transmembrane helix</keyword>
<dbReference type="Pfam" id="PF26071">
    <property type="entry name" value="DUF8028"/>
    <property type="match status" value="1"/>
</dbReference>
<keyword evidence="2" id="KW-0812">Transmembrane</keyword>
<evidence type="ECO:0000256" key="2">
    <source>
        <dbReference type="SAM" id="Phobius"/>
    </source>
</evidence>
<keyword evidence="4" id="KW-1185">Reference proteome</keyword>
<feature type="transmembrane region" description="Helical" evidence="2">
    <location>
        <begin position="58"/>
        <end position="77"/>
    </location>
</feature>
<reference evidence="4" key="1">
    <citation type="submission" date="2016-10" db="EMBL/GenBank/DDBJ databases">
        <authorList>
            <person name="Varghese N."/>
            <person name="Submissions S."/>
        </authorList>
    </citation>
    <scope>NUCLEOTIDE SEQUENCE [LARGE SCALE GENOMIC DNA]</scope>
    <source>
        <strain evidence="4">CGMCC 1.7738</strain>
    </source>
</reference>
<gene>
    <name evidence="3" type="ORF">SAMN04487950_4330</name>
</gene>
<accession>A0A1I4J2F8</accession>
<feature type="region of interest" description="Disordered" evidence="1">
    <location>
        <begin position="1"/>
        <end position="20"/>
    </location>
</feature>
<evidence type="ECO:0000313" key="4">
    <source>
        <dbReference type="Proteomes" id="UP000199607"/>
    </source>
</evidence>
<protein>
    <submittedName>
        <fullName evidence="3">Uncharacterized protein</fullName>
    </submittedName>
</protein>
<feature type="transmembrane region" description="Helical" evidence="2">
    <location>
        <begin position="34"/>
        <end position="52"/>
    </location>
</feature>
<dbReference type="AlphaFoldDB" id="A0A1I4J2F8"/>
<proteinExistence type="predicted"/>
<dbReference type="Proteomes" id="UP000199607">
    <property type="component" value="Unassembled WGS sequence"/>
</dbReference>
<dbReference type="EMBL" id="FOTC01000009">
    <property type="protein sequence ID" value="SFL60246.1"/>
    <property type="molecule type" value="Genomic_DNA"/>
</dbReference>
<evidence type="ECO:0000313" key="3">
    <source>
        <dbReference type="EMBL" id="SFL60246.1"/>
    </source>
</evidence>
<name>A0A1I4J2F8_9EURY</name>
<keyword evidence="2" id="KW-0472">Membrane</keyword>